<reference evidence="3 4" key="1">
    <citation type="submission" date="2020-02" db="EMBL/GenBank/DDBJ databases">
        <authorList>
            <person name="Kim Y.B."/>
            <person name="Roh S.W."/>
        </authorList>
    </citation>
    <scope>NUCLEOTIDE SEQUENCE [LARGE SCALE GENOMIC DNA]</scope>
    <source>
        <strain evidence="3 4">DSM 103574</strain>
    </source>
</reference>
<keyword evidence="4" id="KW-1185">Reference proteome</keyword>
<feature type="domain" description="EAL" evidence="2">
    <location>
        <begin position="636"/>
        <end position="882"/>
    </location>
</feature>
<dbReference type="SMART" id="SM00052">
    <property type="entry name" value="EAL"/>
    <property type="match status" value="1"/>
</dbReference>
<organism evidence="3 4">
    <name type="scientific">Aminipila butyrica</name>
    <dbReference type="NCBI Taxonomy" id="433296"/>
    <lineage>
        <taxon>Bacteria</taxon>
        <taxon>Bacillati</taxon>
        <taxon>Bacillota</taxon>
        <taxon>Clostridia</taxon>
        <taxon>Peptostreptococcales</taxon>
        <taxon>Anaerovoracaceae</taxon>
        <taxon>Aminipila</taxon>
    </lineage>
</organism>
<dbReference type="EMBL" id="CP048649">
    <property type="protein sequence ID" value="QIB70340.1"/>
    <property type="molecule type" value="Genomic_DNA"/>
</dbReference>
<dbReference type="InterPro" id="IPR000160">
    <property type="entry name" value="GGDEF_dom"/>
</dbReference>
<dbReference type="InterPro" id="IPR035919">
    <property type="entry name" value="EAL_sf"/>
</dbReference>
<keyword evidence="1" id="KW-0472">Membrane</keyword>
<dbReference type="AlphaFoldDB" id="A0A858BZI0"/>
<dbReference type="KEGG" id="abut:Ami103574_14025"/>
<sequence length="882" mass="101790">MVFKAAERFFLTLEVDIDSMTVVLIKDGREGRTYDASQYFQYFVEYGGRDNDVAQLQKYFSMEFFQDMLVTGKGSETFECCMLFDGEDYKFLKCEIKLLESKDSNIIKIVMEDVSHKRVEQLEDIRKKERKRPPKPFVDNFGIKFDHRKELHMRRMSRYRVITIAICLLCMTVSLLFFYNLYHQRLIKVADATLQDCQNANQFIEGELEDISHNLFTLKNLLSTVGGQLDKKQSLQYLMDEQMEYGYESIFFADSAGRVLSNQEGAKVAGSGGVTSFSYSRSEGIFVASDYFNSKAFISYKIPMKELKFEGHSYNSLVTILDLHKLCNSIFTAGDLEGQDLVIVDQTGNILWGKRGEIPELKSQKNFFEYLSQPSLELNPAYNQAVLIDHLTDKQSGTFDFVEDGQRRFGAYMPLPIEDLYLISLVKGETLRTEELKLLFAGLAWGACLLLLLSVFRYQSRRIQGEKAGLAELAYVDDVTGGMNSYYFDLQAKELVKQVQCQYVLVDTNLRDFGQYSERYGHIRGNELIRTMFLGIAQRIDGDELLCRYYAEHMMILMKYEGKEQLEKRLVQMGKCIIETSFKLEFGVCVIRDVTMDLGLIKRRTALALKEQNGKNLENVVVSYYDGELLEKIIFEKKLETTMYRAFRNSEFKIFVAPRYQLKKRSLCNGDAYAVWIHPEKGPLMPEQYLSVFERRGLVMRLDTFIFEEVCRLLREHLDKGRDCMPISITLHWSHFNVEEFIDKFKRIKERYNIPGELLSFEVTEELLYEKSSLLRQLIDSIHEMGSSCIIGEYQGRTLSLGKMSQLPADYIKFGPSLLTQDFPAAMIRSILGMVQSFQAGSIVTGVSEQSQLAFLMDCNCDEAKGDIFAKDIPLRDYINIL</sequence>
<evidence type="ECO:0000256" key="1">
    <source>
        <dbReference type="SAM" id="Phobius"/>
    </source>
</evidence>
<dbReference type="InterPro" id="IPR043128">
    <property type="entry name" value="Rev_trsase/Diguanyl_cyclase"/>
</dbReference>
<dbReference type="Gene3D" id="3.20.20.450">
    <property type="entry name" value="EAL domain"/>
    <property type="match status" value="1"/>
</dbReference>
<dbReference type="Proteomes" id="UP000466848">
    <property type="component" value="Chromosome"/>
</dbReference>
<dbReference type="InterPro" id="IPR029787">
    <property type="entry name" value="Nucleotide_cyclase"/>
</dbReference>
<dbReference type="SUPFAM" id="SSF55073">
    <property type="entry name" value="Nucleotide cyclase"/>
    <property type="match status" value="1"/>
</dbReference>
<dbReference type="Gene3D" id="3.30.70.270">
    <property type="match status" value="1"/>
</dbReference>
<dbReference type="RefSeq" id="WP_163067578.1">
    <property type="nucleotide sequence ID" value="NZ_CP048649.1"/>
</dbReference>
<evidence type="ECO:0000259" key="2">
    <source>
        <dbReference type="PROSITE" id="PS50883"/>
    </source>
</evidence>
<dbReference type="PROSITE" id="PS50883">
    <property type="entry name" value="EAL"/>
    <property type="match status" value="1"/>
</dbReference>
<dbReference type="PANTHER" id="PTHR33121">
    <property type="entry name" value="CYCLIC DI-GMP PHOSPHODIESTERASE PDEF"/>
    <property type="match status" value="1"/>
</dbReference>
<dbReference type="PANTHER" id="PTHR33121:SF79">
    <property type="entry name" value="CYCLIC DI-GMP PHOSPHODIESTERASE PDED-RELATED"/>
    <property type="match status" value="1"/>
</dbReference>
<dbReference type="InterPro" id="IPR050706">
    <property type="entry name" value="Cyclic-di-GMP_PDE-like"/>
</dbReference>
<dbReference type="CDD" id="cd01948">
    <property type="entry name" value="EAL"/>
    <property type="match status" value="1"/>
</dbReference>
<protein>
    <submittedName>
        <fullName evidence="3">EAL domain-containing protein</fullName>
    </submittedName>
</protein>
<feature type="transmembrane region" description="Helical" evidence="1">
    <location>
        <begin position="438"/>
        <end position="458"/>
    </location>
</feature>
<dbReference type="GO" id="GO:0071111">
    <property type="term" value="F:cyclic-guanylate-specific phosphodiesterase activity"/>
    <property type="evidence" value="ECO:0007669"/>
    <property type="project" value="InterPro"/>
</dbReference>
<dbReference type="SUPFAM" id="SSF141868">
    <property type="entry name" value="EAL domain-like"/>
    <property type="match status" value="1"/>
</dbReference>
<evidence type="ECO:0000313" key="4">
    <source>
        <dbReference type="Proteomes" id="UP000466848"/>
    </source>
</evidence>
<name>A0A858BZI0_9FIRM</name>
<dbReference type="Pfam" id="PF00990">
    <property type="entry name" value="GGDEF"/>
    <property type="match status" value="1"/>
</dbReference>
<dbReference type="InterPro" id="IPR001633">
    <property type="entry name" value="EAL_dom"/>
</dbReference>
<evidence type="ECO:0000313" key="3">
    <source>
        <dbReference type="EMBL" id="QIB70340.1"/>
    </source>
</evidence>
<proteinExistence type="predicted"/>
<accession>A0A858BZI0</accession>
<dbReference type="Pfam" id="PF00563">
    <property type="entry name" value="EAL"/>
    <property type="match status" value="1"/>
</dbReference>
<gene>
    <name evidence="3" type="ORF">Ami103574_14025</name>
</gene>
<keyword evidence="1" id="KW-0812">Transmembrane</keyword>
<feature type="transmembrane region" description="Helical" evidence="1">
    <location>
        <begin position="161"/>
        <end position="182"/>
    </location>
</feature>
<keyword evidence="1" id="KW-1133">Transmembrane helix</keyword>